<evidence type="ECO:0000313" key="5">
    <source>
        <dbReference type="EMBL" id="MPM76936.1"/>
    </source>
</evidence>
<dbReference type="SUPFAM" id="SSF69593">
    <property type="entry name" value="Glycerol-3-phosphate (1)-acyltransferase"/>
    <property type="match status" value="1"/>
</dbReference>
<evidence type="ECO:0000256" key="3">
    <source>
        <dbReference type="SAM" id="Phobius"/>
    </source>
</evidence>
<keyword evidence="1" id="KW-0808">Transferase</keyword>
<accession>A0A645CJ12</accession>
<feature type="transmembrane region" description="Helical" evidence="3">
    <location>
        <begin position="118"/>
        <end position="135"/>
    </location>
</feature>
<keyword evidence="3" id="KW-0472">Membrane</keyword>
<dbReference type="GO" id="GO:0003841">
    <property type="term" value="F:1-acylglycerol-3-phosphate O-acyltransferase activity"/>
    <property type="evidence" value="ECO:0007669"/>
    <property type="project" value="TreeGrafter"/>
</dbReference>
<evidence type="ECO:0000256" key="1">
    <source>
        <dbReference type="ARBA" id="ARBA00022679"/>
    </source>
</evidence>
<dbReference type="Pfam" id="PF01553">
    <property type="entry name" value="Acyltransferase"/>
    <property type="match status" value="1"/>
</dbReference>
<organism evidence="5">
    <name type="scientific">bioreactor metagenome</name>
    <dbReference type="NCBI Taxonomy" id="1076179"/>
    <lineage>
        <taxon>unclassified sequences</taxon>
        <taxon>metagenomes</taxon>
        <taxon>ecological metagenomes</taxon>
    </lineage>
</organism>
<comment type="caution">
    <text evidence="5">The sequence shown here is derived from an EMBL/GenBank/DDBJ whole genome shotgun (WGS) entry which is preliminary data.</text>
</comment>
<dbReference type="PANTHER" id="PTHR10434:SF9">
    <property type="entry name" value="PHOSPHOLIPID_GLYCEROL ACYLTRANSFERASE DOMAIN-CONTAINING PROTEIN"/>
    <property type="match status" value="1"/>
</dbReference>
<dbReference type="InterPro" id="IPR002123">
    <property type="entry name" value="Plipid/glycerol_acylTrfase"/>
</dbReference>
<keyword evidence="2" id="KW-0012">Acyltransferase</keyword>
<protein>
    <recommendedName>
        <fullName evidence="4">Phospholipid/glycerol acyltransferase domain-containing protein</fullName>
    </recommendedName>
</protein>
<evidence type="ECO:0000259" key="4">
    <source>
        <dbReference type="SMART" id="SM00563"/>
    </source>
</evidence>
<name>A0A645CJ12_9ZZZZ</name>
<keyword evidence="3" id="KW-0812">Transmembrane</keyword>
<gene>
    <name evidence="5" type="ORF">SDC9_123935</name>
</gene>
<dbReference type="SMART" id="SM00563">
    <property type="entry name" value="PlsC"/>
    <property type="match status" value="1"/>
</dbReference>
<sequence>MKIISRFILTNILGWKIAGDFPDIPKSVIIFAPHTSYYDGLYGKLYMMTLGIHYKFLSKKEYFKFPLNLLFKAYGSIPVDKNYNYIRHIVELFNGHSQLHIIISPEGQLKKTERWKKGFYYMATGAGVPIIVGYIDYKRKEIGIKGVITNISDYQTTIDTVNDLYQGVKGKYPEKFSLDKRYKHTPKDSLTIYHIAN</sequence>
<evidence type="ECO:0000256" key="2">
    <source>
        <dbReference type="ARBA" id="ARBA00023315"/>
    </source>
</evidence>
<dbReference type="EMBL" id="VSSQ01027607">
    <property type="protein sequence ID" value="MPM76936.1"/>
    <property type="molecule type" value="Genomic_DNA"/>
</dbReference>
<feature type="domain" description="Phospholipid/glycerol acyltransferase" evidence="4">
    <location>
        <begin position="28"/>
        <end position="138"/>
    </location>
</feature>
<proteinExistence type="predicted"/>
<reference evidence="5" key="1">
    <citation type="submission" date="2019-08" db="EMBL/GenBank/DDBJ databases">
        <authorList>
            <person name="Kucharzyk K."/>
            <person name="Murdoch R.W."/>
            <person name="Higgins S."/>
            <person name="Loffler F."/>
        </authorList>
    </citation>
    <scope>NUCLEOTIDE SEQUENCE</scope>
</reference>
<dbReference type="GO" id="GO:0006654">
    <property type="term" value="P:phosphatidic acid biosynthetic process"/>
    <property type="evidence" value="ECO:0007669"/>
    <property type="project" value="TreeGrafter"/>
</dbReference>
<dbReference type="PANTHER" id="PTHR10434">
    <property type="entry name" value="1-ACYL-SN-GLYCEROL-3-PHOSPHATE ACYLTRANSFERASE"/>
    <property type="match status" value="1"/>
</dbReference>
<keyword evidence="3" id="KW-1133">Transmembrane helix</keyword>
<dbReference type="AlphaFoldDB" id="A0A645CJ12"/>